<dbReference type="InterPro" id="IPR042527">
    <property type="entry name" value="Atg5_UblA_dom_sf"/>
</dbReference>
<keyword evidence="4" id="KW-0832">Ubl conjugation</keyword>
<dbReference type="GO" id="GO:0034274">
    <property type="term" value="C:Atg12-Atg5-Atg16 complex"/>
    <property type="evidence" value="ECO:0007669"/>
    <property type="project" value="TreeGrafter"/>
</dbReference>
<accession>A0A6A6NU69</accession>
<comment type="subcellular location">
    <subcellularLocation>
        <location evidence="1">Preautophagosomal structure membrane</location>
        <topology evidence="1">Peripheral membrane protein</topology>
    </subcellularLocation>
</comment>
<dbReference type="GO" id="GO:0034727">
    <property type="term" value="P:piecemeal microautophagy of the nucleus"/>
    <property type="evidence" value="ECO:0007669"/>
    <property type="project" value="TreeGrafter"/>
</dbReference>
<feature type="domain" description="Autophagy protein ATG5 UblA" evidence="7">
    <location>
        <begin position="12"/>
        <end position="120"/>
    </location>
</feature>
<dbReference type="Pfam" id="PF20638">
    <property type="entry name" value="ATG5_UblA"/>
    <property type="match status" value="1"/>
</dbReference>
<sequence>MTAELGGLQRAIWEGSIPLEIRLAGAECRTFDDSDPYMIQYPRLTYLPFLLPRLHAFFASALIDPSSAPSDGWFECDGVPLKWHYPVGLLYDLYAGAEPFSQEAGDKNQDGLPWRLVVHFSDWPDESLVKPDAEGKTVHDAFVNSVKEADFLRNGTAKAVMSLSKEDSTNLWQSVESRKWTRFRRVRHANARRQTASRSSTASTRSCSAITVRRCATYP</sequence>
<evidence type="ECO:0000259" key="7">
    <source>
        <dbReference type="Pfam" id="PF20638"/>
    </source>
</evidence>
<dbReference type="AlphaFoldDB" id="A0A6A6NU69"/>
<dbReference type="GO" id="GO:0034045">
    <property type="term" value="C:phagophore assembly site membrane"/>
    <property type="evidence" value="ECO:0007669"/>
    <property type="project" value="UniProtKB-SubCell"/>
</dbReference>
<dbReference type="Gene3D" id="3.10.20.620">
    <property type="match status" value="1"/>
</dbReference>
<evidence type="ECO:0000313" key="8">
    <source>
        <dbReference type="EMBL" id="KAF2454982.1"/>
    </source>
</evidence>
<feature type="domain" description="Autophagy protein ATG5 alpha-helical bundle region" evidence="6">
    <location>
        <begin position="136"/>
        <end position="187"/>
    </location>
</feature>
<protein>
    <submittedName>
        <fullName evidence="8">Autophagy protein Apg5-domain-containing protein</fullName>
    </submittedName>
</protein>
<evidence type="ECO:0000256" key="3">
    <source>
        <dbReference type="ARBA" id="ARBA00022499"/>
    </source>
</evidence>
<dbReference type="OrthoDB" id="272162at2759"/>
<evidence type="ECO:0000313" key="9">
    <source>
        <dbReference type="Proteomes" id="UP000799766"/>
    </source>
</evidence>
<dbReference type="Gene3D" id="1.10.246.190">
    <property type="entry name" value="Autophagy protein Apg5, helix rich domain"/>
    <property type="match status" value="1"/>
</dbReference>
<evidence type="ECO:0000256" key="4">
    <source>
        <dbReference type="ARBA" id="ARBA00022843"/>
    </source>
</evidence>
<evidence type="ECO:0000256" key="1">
    <source>
        <dbReference type="ARBA" id="ARBA00004623"/>
    </source>
</evidence>
<dbReference type="InterPro" id="IPR042526">
    <property type="entry name" value="Atg5_HR"/>
</dbReference>
<dbReference type="EMBL" id="MU001689">
    <property type="protein sequence ID" value="KAF2454982.1"/>
    <property type="molecule type" value="Genomic_DNA"/>
</dbReference>
<keyword evidence="9" id="KW-1185">Reference proteome</keyword>
<dbReference type="GO" id="GO:0005776">
    <property type="term" value="C:autophagosome"/>
    <property type="evidence" value="ECO:0007669"/>
    <property type="project" value="TreeGrafter"/>
</dbReference>
<dbReference type="PANTHER" id="PTHR13040:SF2">
    <property type="entry name" value="AUTOPHAGY PROTEIN 5"/>
    <property type="match status" value="1"/>
</dbReference>
<evidence type="ECO:0000256" key="5">
    <source>
        <dbReference type="ARBA" id="ARBA00023006"/>
    </source>
</evidence>
<dbReference type="InterPro" id="IPR048939">
    <property type="entry name" value="ATG5_UblA"/>
</dbReference>
<dbReference type="GO" id="GO:0000422">
    <property type="term" value="P:autophagy of mitochondrion"/>
    <property type="evidence" value="ECO:0007669"/>
    <property type="project" value="TreeGrafter"/>
</dbReference>
<dbReference type="GO" id="GO:0044233">
    <property type="term" value="C:mitochondria-associated endoplasmic reticulum membrane contact site"/>
    <property type="evidence" value="ECO:0007669"/>
    <property type="project" value="TreeGrafter"/>
</dbReference>
<dbReference type="InterPro" id="IPR007239">
    <property type="entry name" value="Atg5"/>
</dbReference>
<evidence type="ECO:0000259" key="6">
    <source>
        <dbReference type="Pfam" id="PF20637"/>
    </source>
</evidence>
<dbReference type="GO" id="GO:0006995">
    <property type="term" value="P:cellular response to nitrogen starvation"/>
    <property type="evidence" value="ECO:0007669"/>
    <property type="project" value="TreeGrafter"/>
</dbReference>
<dbReference type="GO" id="GO:0061908">
    <property type="term" value="C:phagophore"/>
    <property type="evidence" value="ECO:0007669"/>
    <property type="project" value="TreeGrafter"/>
</dbReference>
<proteinExistence type="inferred from homology"/>
<comment type="similarity">
    <text evidence="2">Belongs to the ATG5 family.</text>
</comment>
<reference evidence="8" key="1">
    <citation type="journal article" date="2020" name="Stud. Mycol.">
        <title>101 Dothideomycetes genomes: a test case for predicting lifestyles and emergence of pathogens.</title>
        <authorList>
            <person name="Haridas S."/>
            <person name="Albert R."/>
            <person name="Binder M."/>
            <person name="Bloem J."/>
            <person name="Labutti K."/>
            <person name="Salamov A."/>
            <person name="Andreopoulos B."/>
            <person name="Baker S."/>
            <person name="Barry K."/>
            <person name="Bills G."/>
            <person name="Bluhm B."/>
            <person name="Cannon C."/>
            <person name="Castanera R."/>
            <person name="Culley D."/>
            <person name="Daum C."/>
            <person name="Ezra D."/>
            <person name="Gonzalez J."/>
            <person name="Henrissat B."/>
            <person name="Kuo A."/>
            <person name="Liang C."/>
            <person name="Lipzen A."/>
            <person name="Lutzoni F."/>
            <person name="Magnuson J."/>
            <person name="Mondo S."/>
            <person name="Nolan M."/>
            <person name="Ohm R."/>
            <person name="Pangilinan J."/>
            <person name="Park H.-J."/>
            <person name="Ramirez L."/>
            <person name="Alfaro M."/>
            <person name="Sun H."/>
            <person name="Tritt A."/>
            <person name="Yoshinaga Y."/>
            <person name="Zwiers L.-H."/>
            <person name="Turgeon B."/>
            <person name="Goodwin S."/>
            <person name="Spatafora J."/>
            <person name="Crous P."/>
            <person name="Grigoriev I."/>
        </authorList>
    </citation>
    <scope>NUCLEOTIDE SEQUENCE</scope>
    <source>
        <strain evidence="8">ATCC 16933</strain>
    </source>
</reference>
<name>A0A6A6NU69_9PEZI</name>
<organism evidence="8 9">
    <name type="scientific">Lineolata rhizophorae</name>
    <dbReference type="NCBI Taxonomy" id="578093"/>
    <lineage>
        <taxon>Eukaryota</taxon>
        <taxon>Fungi</taxon>
        <taxon>Dikarya</taxon>
        <taxon>Ascomycota</taxon>
        <taxon>Pezizomycotina</taxon>
        <taxon>Dothideomycetes</taxon>
        <taxon>Dothideomycetes incertae sedis</taxon>
        <taxon>Lineolatales</taxon>
        <taxon>Lineolataceae</taxon>
        <taxon>Lineolata</taxon>
    </lineage>
</organism>
<gene>
    <name evidence="8" type="ORF">BDY21DRAFT_352072</name>
</gene>
<dbReference type="PANTHER" id="PTHR13040">
    <property type="entry name" value="AUTOPHAGY PROTEIN 5"/>
    <property type="match status" value="1"/>
</dbReference>
<dbReference type="FunFam" id="3.10.20.620:FF:000004">
    <property type="entry name" value="Autophagy protein 5"/>
    <property type="match status" value="1"/>
</dbReference>
<dbReference type="Proteomes" id="UP000799766">
    <property type="component" value="Unassembled WGS sequence"/>
</dbReference>
<dbReference type="Pfam" id="PF20637">
    <property type="entry name" value="ATG5_HBR"/>
    <property type="match status" value="1"/>
</dbReference>
<dbReference type="InterPro" id="IPR048940">
    <property type="entry name" value="ATG5_HBR"/>
</dbReference>
<evidence type="ECO:0000256" key="2">
    <source>
        <dbReference type="ARBA" id="ARBA00006910"/>
    </source>
</evidence>
<dbReference type="GO" id="GO:0019776">
    <property type="term" value="F:Atg8-family ligase activity"/>
    <property type="evidence" value="ECO:0007669"/>
    <property type="project" value="TreeGrafter"/>
</dbReference>
<keyword evidence="3" id="KW-1017">Isopeptide bond</keyword>
<keyword evidence="5" id="KW-0072">Autophagy</keyword>